<proteinExistence type="predicted"/>
<feature type="compositionally biased region" description="Basic and acidic residues" evidence="1">
    <location>
        <begin position="40"/>
        <end position="49"/>
    </location>
</feature>
<feature type="compositionally biased region" description="Basic and acidic residues" evidence="1">
    <location>
        <begin position="7"/>
        <end position="20"/>
    </location>
</feature>
<organism evidence="2 3">
    <name type="scientific">Halocalculus aciditolerans</name>
    <dbReference type="NCBI Taxonomy" id="1383812"/>
    <lineage>
        <taxon>Archaea</taxon>
        <taxon>Methanobacteriati</taxon>
        <taxon>Methanobacteriota</taxon>
        <taxon>Stenosarchaea group</taxon>
        <taxon>Halobacteria</taxon>
        <taxon>Halobacteriales</taxon>
        <taxon>Halobacteriaceae</taxon>
        <taxon>Halocalculus</taxon>
    </lineage>
</organism>
<name>A0A830F267_9EURY</name>
<evidence type="ECO:0000313" key="2">
    <source>
        <dbReference type="EMBL" id="GGL55086.1"/>
    </source>
</evidence>
<reference evidence="2" key="2">
    <citation type="submission" date="2020-09" db="EMBL/GenBank/DDBJ databases">
        <authorList>
            <person name="Sun Q."/>
            <person name="Ohkuma M."/>
        </authorList>
    </citation>
    <scope>NUCLEOTIDE SEQUENCE</scope>
    <source>
        <strain evidence="2">JCM 19596</strain>
    </source>
</reference>
<keyword evidence="3" id="KW-1185">Reference proteome</keyword>
<evidence type="ECO:0000256" key="1">
    <source>
        <dbReference type="SAM" id="MobiDB-lite"/>
    </source>
</evidence>
<dbReference type="EMBL" id="BMPG01000001">
    <property type="protein sequence ID" value="GGL55086.1"/>
    <property type="molecule type" value="Genomic_DNA"/>
</dbReference>
<dbReference type="OrthoDB" id="104538at2157"/>
<sequence length="523" mass="57048">MSDGDNEGEHTETIELRASTERGVPSPKGREKSTTSQQEEAAKWEEGPHDTINPPYPLEKLAQLSEINETRDVAVRKKAKYTAGYGFDIVPADSADADDPPGEDVVREFWDGGKFTLGPDAMATTSTALLERAMQDYEGIGFFGLEVLVQGDGTPIGLAHVPAQTLRRRQETSEGWVQIRNGETQYFAPFGARYSDEGEEQYFIDPETGERQPDADGAANELIVLHNPAISSVYYGLPDDASAIQTIQGDQAAKTFNVSFFENDGVPRIAVMVEGGTVSDRTREDIRNTFMASKGAEESHRTAIIDVEPTANPMDDLSGNGSSQNVSIKVEPLTVGVEEDASFTEYRRHNEHEILKVHEVPPAVAGYTDSANFAQDSQAQREQFAEDVIQPRQRALAMRLYETIHKVGLDVDGWTLEFKLRGASNRQKEVEIASTVAQGNSANAITVNELRTEYLDLPPLTDDAGDPLPMGQLLLTEVGSVPSGPRGDIQAAVDDAIEEAKREQRAEDLGYDVEARSDGGGEG</sequence>
<dbReference type="Proteomes" id="UP000607197">
    <property type="component" value="Unassembled WGS sequence"/>
</dbReference>
<feature type="region of interest" description="Disordered" evidence="1">
    <location>
        <begin position="499"/>
        <end position="523"/>
    </location>
</feature>
<dbReference type="InterPro" id="IPR006944">
    <property type="entry name" value="Phage/GTA_portal"/>
</dbReference>
<accession>A0A830F267</accession>
<evidence type="ECO:0000313" key="3">
    <source>
        <dbReference type="Proteomes" id="UP000607197"/>
    </source>
</evidence>
<dbReference type="RefSeq" id="WP_188976745.1">
    <property type="nucleotide sequence ID" value="NZ_BMPG01000001.1"/>
</dbReference>
<dbReference type="AlphaFoldDB" id="A0A830F267"/>
<comment type="caution">
    <text evidence="2">The sequence shown here is derived from an EMBL/GenBank/DDBJ whole genome shotgun (WGS) entry which is preliminary data.</text>
</comment>
<dbReference type="Pfam" id="PF04860">
    <property type="entry name" value="Phage_portal"/>
    <property type="match status" value="1"/>
</dbReference>
<gene>
    <name evidence="2" type="ORF">GCM10009039_11480</name>
</gene>
<reference evidence="2" key="1">
    <citation type="journal article" date="2014" name="Int. J. Syst. Evol. Microbiol.">
        <title>Complete genome sequence of Corynebacterium casei LMG S-19264T (=DSM 44701T), isolated from a smear-ripened cheese.</title>
        <authorList>
            <consortium name="US DOE Joint Genome Institute (JGI-PGF)"/>
            <person name="Walter F."/>
            <person name="Albersmeier A."/>
            <person name="Kalinowski J."/>
            <person name="Ruckert C."/>
        </authorList>
    </citation>
    <scope>NUCLEOTIDE SEQUENCE</scope>
    <source>
        <strain evidence="2">JCM 19596</strain>
    </source>
</reference>
<protein>
    <recommendedName>
        <fullName evidence="4">Phage portal protein</fullName>
    </recommendedName>
</protein>
<feature type="region of interest" description="Disordered" evidence="1">
    <location>
        <begin position="1"/>
        <end position="56"/>
    </location>
</feature>
<evidence type="ECO:0008006" key="4">
    <source>
        <dbReference type="Google" id="ProtNLM"/>
    </source>
</evidence>